<keyword evidence="3" id="KW-1185">Reference proteome</keyword>
<organism evidence="2 3">
    <name type="scientific">Trichogramma kaykai</name>
    <dbReference type="NCBI Taxonomy" id="54128"/>
    <lineage>
        <taxon>Eukaryota</taxon>
        <taxon>Metazoa</taxon>
        <taxon>Ecdysozoa</taxon>
        <taxon>Arthropoda</taxon>
        <taxon>Hexapoda</taxon>
        <taxon>Insecta</taxon>
        <taxon>Pterygota</taxon>
        <taxon>Neoptera</taxon>
        <taxon>Endopterygota</taxon>
        <taxon>Hymenoptera</taxon>
        <taxon>Apocrita</taxon>
        <taxon>Proctotrupomorpha</taxon>
        <taxon>Chalcidoidea</taxon>
        <taxon>Trichogrammatidae</taxon>
        <taxon>Trichogramma</taxon>
    </lineage>
</organism>
<sequence>MTKRQQQNRLSHLRGSVNLKKENLPNLPNLEENLPNYVEPPSRQTASNENVQNNVMDVSENTFVDSNSNVQIPPPSQQIASNENIQMNVMEVSENIVVDSYSNFKILLQQYCLNSNLNHVQIMGLLGLLRTHRCFQRLPKDSRTLLKCNRDEISLITIGNGVYWHIGLCYTLREHLRFYENLPDVLKLDLNTDGLSLSKSNPYQFWPLQYRITNIPGFKPLIVGIYKGSEKPSDINLFFQKLIDEYEDIKHQDGLLVNN</sequence>
<feature type="region of interest" description="Disordered" evidence="1">
    <location>
        <begin position="1"/>
        <end position="32"/>
    </location>
</feature>
<gene>
    <name evidence="2" type="ORF">TKK_015141</name>
</gene>
<name>A0ABD2WA37_9HYME</name>
<evidence type="ECO:0000313" key="2">
    <source>
        <dbReference type="EMBL" id="KAL3389778.1"/>
    </source>
</evidence>
<dbReference type="Proteomes" id="UP001627154">
    <property type="component" value="Unassembled WGS sequence"/>
</dbReference>
<dbReference type="EMBL" id="JBJJXI010000122">
    <property type="protein sequence ID" value="KAL3389778.1"/>
    <property type="molecule type" value="Genomic_DNA"/>
</dbReference>
<dbReference type="PANTHER" id="PTHR33053">
    <property type="entry name" value="PROTEIN, PUTATIVE-RELATED"/>
    <property type="match status" value="1"/>
</dbReference>
<evidence type="ECO:0000256" key="1">
    <source>
        <dbReference type="SAM" id="MobiDB-lite"/>
    </source>
</evidence>
<protein>
    <submittedName>
        <fullName evidence="2">Uncharacterized protein</fullName>
    </submittedName>
</protein>
<comment type="caution">
    <text evidence="2">The sequence shown here is derived from an EMBL/GenBank/DDBJ whole genome shotgun (WGS) entry which is preliminary data.</text>
</comment>
<proteinExistence type="predicted"/>
<accession>A0ABD2WA37</accession>
<feature type="compositionally biased region" description="Polar residues" evidence="1">
    <location>
        <begin position="1"/>
        <end position="10"/>
    </location>
</feature>
<dbReference type="AlphaFoldDB" id="A0ABD2WA37"/>
<evidence type="ECO:0000313" key="3">
    <source>
        <dbReference type="Proteomes" id="UP001627154"/>
    </source>
</evidence>
<reference evidence="2 3" key="1">
    <citation type="journal article" date="2024" name="bioRxiv">
        <title>A reference genome for Trichogramma kaykai: A tiny desert-dwelling parasitoid wasp with competing sex-ratio distorters.</title>
        <authorList>
            <person name="Culotta J."/>
            <person name="Lindsey A.R."/>
        </authorList>
    </citation>
    <scope>NUCLEOTIDE SEQUENCE [LARGE SCALE GENOMIC DNA]</scope>
    <source>
        <strain evidence="2 3">KSX58</strain>
    </source>
</reference>